<keyword evidence="2" id="KW-0238">DNA-binding</keyword>
<organism evidence="5 6">
    <name type="scientific">Flavobacterium pectinovorum</name>
    <dbReference type="NCBI Taxonomy" id="29533"/>
    <lineage>
        <taxon>Bacteria</taxon>
        <taxon>Pseudomonadati</taxon>
        <taxon>Bacteroidota</taxon>
        <taxon>Flavobacteriia</taxon>
        <taxon>Flavobacteriales</taxon>
        <taxon>Flavobacteriaceae</taxon>
        <taxon>Flavobacterium</taxon>
    </lineage>
</organism>
<feature type="domain" description="HTH araC/xylS-type" evidence="4">
    <location>
        <begin position="189"/>
        <end position="287"/>
    </location>
</feature>
<reference evidence="5 6" key="1">
    <citation type="journal article" date="2019" name="Environ. Microbiol.">
        <title>Species interactions and distinct microbial communities in high Arctic permafrost affected cryosols are associated with the CH4 and CO2 gas fluxes.</title>
        <authorList>
            <person name="Altshuler I."/>
            <person name="Hamel J."/>
            <person name="Turney S."/>
            <person name="Magnuson E."/>
            <person name="Levesque R."/>
            <person name="Greer C."/>
            <person name="Whyte L.G."/>
        </authorList>
    </citation>
    <scope>NUCLEOTIDE SEQUENCE [LARGE SCALE GENOMIC DNA]</scope>
    <source>
        <strain evidence="5 6">42</strain>
    </source>
</reference>
<dbReference type="InterPro" id="IPR018060">
    <property type="entry name" value="HTH_AraC"/>
</dbReference>
<keyword evidence="1" id="KW-0805">Transcription regulation</keyword>
<dbReference type="InterPro" id="IPR009057">
    <property type="entry name" value="Homeodomain-like_sf"/>
</dbReference>
<evidence type="ECO:0000256" key="1">
    <source>
        <dbReference type="ARBA" id="ARBA00023015"/>
    </source>
</evidence>
<dbReference type="AlphaFoldDB" id="A0A502EPV3"/>
<keyword evidence="6" id="KW-1185">Reference proteome</keyword>
<dbReference type="GO" id="GO:0003700">
    <property type="term" value="F:DNA-binding transcription factor activity"/>
    <property type="evidence" value="ECO:0007669"/>
    <property type="project" value="InterPro"/>
</dbReference>
<evidence type="ECO:0000313" key="5">
    <source>
        <dbReference type="EMBL" id="TPG38526.1"/>
    </source>
</evidence>
<keyword evidence="3" id="KW-0804">Transcription</keyword>
<proteinExistence type="predicted"/>
<evidence type="ECO:0000259" key="4">
    <source>
        <dbReference type="PROSITE" id="PS01124"/>
    </source>
</evidence>
<comment type="caution">
    <text evidence="5">The sequence shown here is derived from an EMBL/GenBank/DDBJ whole genome shotgun (WGS) entry which is preliminary data.</text>
</comment>
<dbReference type="GO" id="GO:0043565">
    <property type="term" value="F:sequence-specific DNA binding"/>
    <property type="evidence" value="ECO:0007669"/>
    <property type="project" value="InterPro"/>
</dbReference>
<dbReference type="PANTHER" id="PTHR43280:SF32">
    <property type="entry name" value="TRANSCRIPTIONAL REGULATORY PROTEIN"/>
    <property type="match status" value="1"/>
</dbReference>
<evidence type="ECO:0000313" key="6">
    <source>
        <dbReference type="Proteomes" id="UP000319700"/>
    </source>
</evidence>
<dbReference type="SUPFAM" id="SSF46689">
    <property type="entry name" value="Homeodomain-like"/>
    <property type="match status" value="1"/>
</dbReference>
<evidence type="ECO:0000256" key="3">
    <source>
        <dbReference type="ARBA" id="ARBA00023163"/>
    </source>
</evidence>
<dbReference type="Gene3D" id="1.10.10.60">
    <property type="entry name" value="Homeodomain-like"/>
    <property type="match status" value="1"/>
</dbReference>
<dbReference type="Pfam" id="PF12833">
    <property type="entry name" value="HTH_18"/>
    <property type="match status" value="1"/>
</dbReference>
<protein>
    <submittedName>
        <fullName evidence="5">AraC family transcriptional regulator</fullName>
    </submittedName>
</protein>
<dbReference type="PANTHER" id="PTHR43280">
    <property type="entry name" value="ARAC-FAMILY TRANSCRIPTIONAL REGULATOR"/>
    <property type="match status" value="1"/>
</dbReference>
<accession>A0A502EPV3</accession>
<sequence length="295" mass="34120">MIKDLINIELKDLPIPGLDIHIIKKYVVKSEPAESFFVSNFSLLLIKSGKFRIQLKEIIQDLSERDLLVIPKDSFCTLLEVEGKLQLYLISFSSEFAAENGLQKKLVDSFYFFIGKTSLKIALEEKEFLVLSLIYKLIYFVNKDAKQNGVDAELQRISFNLFLYELRLIYTKYTSDTSQHFTRKESLIIRFLTILAIHYKKQHNAPFYAGALYVTTGHLNKIVKQVTGKTVKKLIIETIISEAENLLEDLQLTIVDIAYELEFPTANSFSVFFKKHTSISPSRYRSNAMEKFKTR</sequence>
<name>A0A502EPV3_9FLAO</name>
<gene>
    <name evidence="5" type="ORF">EAH81_16540</name>
</gene>
<dbReference type="OrthoDB" id="2611870at2"/>
<dbReference type="RefSeq" id="WP_140509012.1">
    <property type="nucleotide sequence ID" value="NZ_RCZH01000010.1"/>
</dbReference>
<dbReference type="PROSITE" id="PS01124">
    <property type="entry name" value="HTH_ARAC_FAMILY_2"/>
    <property type="match status" value="1"/>
</dbReference>
<dbReference type="Proteomes" id="UP000319700">
    <property type="component" value="Unassembled WGS sequence"/>
</dbReference>
<dbReference type="SMART" id="SM00342">
    <property type="entry name" value="HTH_ARAC"/>
    <property type="match status" value="1"/>
</dbReference>
<evidence type="ECO:0000256" key="2">
    <source>
        <dbReference type="ARBA" id="ARBA00023125"/>
    </source>
</evidence>
<dbReference type="EMBL" id="RCZH01000010">
    <property type="protein sequence ID" value="TPG38526.1"/>
    <property type="molecule type" value="Genomic_DNA"/>
</dbReference>